<evidence type="ECO:0008006" key="4">
    <source>
        <dbReference type="Google" id="ProtNLM"/>
    </source>
</evidence>
<keyword evidence="1" id="KW-0812">Transmembrane</keyword>
<dbReference type="RefSeq" id="WP_252810570.1">
    <property type="nucleotide sequence ID" value="NZ_BAAABM010000002.1"/>
</dbReference>
<name>A0ABN0VPY1_9ACTN</name>
<dbReference type="Proteomes" id="UP001501822">
    <property type="component" value="Unassembled WGS sequence"/>
</dbReference>
<keyword evidence="1" id="KW-1133">Transmembrane helix</keyword>
<sequence length="121" mass="13663">MAIRDKLRANAAPFLQPGENVQAVFCGQTTSQYFALISVWIIILTNAYRVVVVTDRRILICRSGRFRMTPVKEVLRELPRATRIGPASGLWWRSESLGERLYVHKRFHKDVAAADGHALAA</sequence>
<keyword evidence="1" id="KW-0472">Membrane</keyword>
<evidence type="ECO:0000313" key="3">
    <source>
        <dbReference type="Proteomes" id="UP001501822"/>
    </source>
</evidence>
<gene>
    <name evidence="2" type="ORF">GCM10010151_00280</name>
</gene>
<comment type="caution">
    <text evidence="2">The sequence shown here is derived from an EMBL/GenBank/DDBJ whole genome shotgun (WGS) entry which is preliminary data.</text>
</comment>
<evidence type="ECO:0000256" key="1">
    <source>
        <dbReference type="SAM" id="Phobius"/>
    </source>
</evidence>
<proteinExistence type="predicted"/>
<organism evidence="2 3">
    <name type="scientific">Actinoallomurus spadix</name>
    <dbReference type="NCBI Taxonomy" id="79912"/>
    <lineage>
        <taxon>Bacteria</taxon>
        <taxon>Bacillati</taxon>
        <taxon>Actinomycetota</taxon>
        <taxon>Actinomycetes</taxon>
        <taxon>Streptosporangiales</taxon>
        <taxon>Thermomonosporaceae</taxon>
        <taxon>Actinoallomurus</taxon>
    </lineage>
</organism>
<evidence type="ECO:0000313" key="2">
    <source>
        <dbReference type="EMBL" id="GAA0314138.1"/>
    </source>
</evidence>
<accession>A0ABN0VPY1</accession>
<keyword evidence="3" id="KW-1185">Reference proteome</keyword>
<reference evidence="2 3" key="1">
    <citation type="journal article" date="2019" name="Int. J. Syst. Evol. Microbiol.">
        <title>The Global Catalogue of Microorganisms (GCM) 10K type strain sequencing project: providing services to taxonomists for standard genome sequencing and annotation.</title>
        <authorList>
            <consortium name="The Broad Institute Genomics Platform"/>
            <consortium name="The Broad Institute Genome Sequencing Center for Infectious Disease"/>
            <person name="Wu L."/>
            <person name="Ma J."/>
        </authorList>
    </citation>
    <scope>NUCLEOTIDE SEQUENCE [LARGE SCALE GENOMIC DNA]</scope>
    <source>
        <strain evidence="2 3">JCM 3146</strain>
    </source>
</reference>
<feature type="transmembrane region" description="Helical" evidence="1">
    <location>
        <begin position="33"/>
        <end position="52"/>
    </location>
</feature>
<protein>
    <recommendedName>
        <fullName evidence="4">YokE-like PH domain-containing protein</fullName>
    </recommendedName>
</protein>
<dbReference type="EMBL" id="BAAABM010000002">
    <property type="protein sequence ID" value="GAA0314138.1"/>
    <property type="molecule type" value="Genomic_DNA"/>
</dbReference>